<dbReference type="InterPro" id="IPR009003">
    <property type="entry name" value="Peptidase_S1_PA"/>
</dbReference>
<dbReference type="PANTHER" id="PTHR24276:SF98">
    <property type="entry name" value="FI18310P1-RELATED"/>
    <property type="match status" value="1"/>
</dbReference>
<accession>A4FM74</accession>
<comment type="similarity">
    <text evidence="1">Belongs to the peptidase S1 family.</text>
</comment>
<dbReference type="InterPro" id="IPR018114">
    <property type="entry name" value="TRYPSIN_HIS"/>
</dbReference>
<dbReference type="OrthoDB" id="1496095at2"/>
<dbReference type="SMART" id="SM00020">
    <property type="entry name" value="Tryp_SPc"/>
    <property type="match status" value="1"/>
</dbReference>
<dbReference type="eggNOG" id="COG5640">
    <property type="taxonomic scope" value="Bacteria"/>
</dbReference>
<gene>
    <name evidence="3" type="ordered locus">SACE_5967</name>
</gene>
<dbReference type="InterPro" id="IPR043504">
    <property type="entry name" value="Peptidase_S1_PA_chymotrypsin"/>
</dbReference>
<dbReference type="SUPFAM" id="SSF50494">
    <property type="entry name" value="Trypsin-like serine proteases"/>
    <property type="match status" value="1"/>
</dbReference>
<dbReference type="InterPro" id="IPR033116">
    <property type="entry name" value="TRYPSIN_SER"/>
</dbReference>
<dbReference type="PROSITE" id="PS00134">
    <property type="entry name" value="TRYPSIN_HIS"/>
    <property type="match status" value="1"/>
</dbReference>
<dbReference type="PROSITE" id="PS50240">
    <property type="entry name" value="TRYPSIN_DOM"/>
    <property type="match status" value="1"/>
</dbReference>
<sequence>MVSMAGHASEGEASRAARKVRRLLATGAVTVLAGVYPVAAAAAEPEARVLGGSETSAAEAPWIVALTDDSDRQFCGGALISPIKVVTAAHCTVDLATGKRRPLGGLRAVVGRSDLRTQEGVVSGIDAVWVHPRYEGFASGHDVAVLTLRTPVDYRVLPLVGQGETAPYQTGTVGRVYGWGRTSESGAQSSVLRSVEVPVTAEAECSRAYGGFDRSSMFCAGTPEGGRDACGGDSGGPYVVDGRLVGVVSYGVGCGRPEQPGVYTRLATYAGDIAGA</sequence>
<dbReference type="HOGENOM" id="CLU_006842_7_0_11"/>
<dbReference type="KEGG" id="sen:SACE_5967"/>
<dbReference type="InterPro" id="IPR050430">
    <property type="entry name" value="Peptidase_S1"/>
</dbReference>
<organism evidence="3 4">
    <name type="scientific">Saccharopolyspora erythraea (strain ATCC 11635 / DSM 40517 / JCM 4748 / NBRC 13426 / NCIMB 8594 / NRRL 2338)</name>
    <dbReference type="NCBI Taxonomy" id="405948"/>
    <lineage>
        <taxon>Bacteria</taxon>
        <taxon>Bacillati</taxon>
        <taxon>Actinomycetota</taxon>
        <taxon>Actinomycetes</taxon>
        <taxon>Pseudonocardiales</taxon>
        <taxon>Pseudonocardiaceae</taxon>
        <taxon>Saccharopolyspora</taxon>
    </lineage>
</organism>
<dbReference type="MEROPS" id="S01.102"/>
<dbReference type="FunFam" id="2.40.10.10:FF:000002">
    <property type="entry name" value="Transmembrane protease serine"/>
    <property type="match status" value="1"/>
</dbReference>
<name>A4FM74_SACEN</name>
<dbReference type="STRING" id="405948.SACE_5967"/>
<dbReference type="AlphaFoldDB" id="A4FM74"/>
<dbReference type="PRINTS" id="PR00722">
    <property type="entry name" value="CHYMOTRYPSIN"/>
</dbReference>
<evidence type="ECO:0000313" key="4">
    <source>
        <dbReference type="Proteomes" id="UP000006728"/>
    </source>
</evidence>
<dbReference type="EMBL" id="AM420293">
    <property type="protein sequence ID" value="CAM05149.1"/>
    <property type="molecule type" value="Genomic_DNA"/>
</dbReference>
<dbReference type="Gene3D" id="2.40.10.10">
    <property type="entry name" value="Trypsin-like serine proteases"/>
    <property type="match status" value="1"/>
</dbReference>
<protein>
    <submittedName>
        <fullName evidence="3">Secreted trypsin-like serine protease</fullName>
    </submittedName>
</protein>
<dbReference type="PROSITE" id="PS00135">
    <property type="entry name" value="TRYPSIN_SER"/>
    <property type="match status" value="1"/>
</dbReference>
<evidence type="ECO:0000256" key="1">
    <source>
        <dbReference type="ARBA" id="ARBA00007664"/>
    </source>
</evidence>
<dbReference type="GO" id="GO:0006508">
    <property type="term" value="P:proteolysis"/>
    <property type="evidence" value="ECO:0007669"/>
    <property type="project" value="UniProtKB-KW"/>
</dbReference>
<dbReference type="Proteomes" id="UP000006728">
    <property type="component" value="Chromosome"/>
</dbReference>
<dbReference type="InterPro" id="IPR001254">
    <property type="entry name" value="Trypsin_dom"/>
</dbReference>
<evidence type="ECO:0000313" key="3">
    <source>
        <dbReference type="EMBL" id="CAM05149.1"/>
    </source>
</evidence>
<proteinExistence type="inferred from homology"/>
<keyword evidence="3" id="KW-0645">Protease</keyword>
<keyword evidence="2" id="KW-1015">Disulfide bond</keyword>
<reference evidence="3 4" key="1">
    <citation type="journal article" date="2007" name="Nat. Biotechnol.">
        <title>Complete genome sequence of the erythromycin-producing bacterium Saccharopolyspora erythraea NRRL23338.</title>
        <authorList>
            <person name="Oliynyk M."/>
            <person name="Samborskyy M."/>
            <person name="Lester J.B."/>
            <person name="Mironenko T."/>
            <person name="Scott N."/>
            <person name="Dickens S."/>
            <person name="Haydock S.F."/>
            <person name="Leadlay P.F."/>
        </authorList>
    </citation>
    <scope>NUCLEOTIDE SEQUENCE [LARGE SCALE GENOMIC DNA]</scope>
    <source>
        <strain evidence="4">ATCC 11635 / DSM 40517 / JCM 4748 / NBRC 13426 / NCIMB 8594 / NRRL 2338</strain>
    </source>
</reference>
<dbReference type="InterPro" id="IPR001314">
    <property type="entry name" value="Peptidase_S1A"/>
</dbReference>
<dbReference type="CDD" id="cd00190">
    <property type="entry name" value="Tryp_SPc"/>
    <property type="match status" value="1"/>
</dbReference>
<keyword evidence="4" id="KW-1185">Reference proteome</keyword>
<evidence type="ECO:0000256" key="2">
    <source>
        <dbReference type="ARBA" id="ARBA00023157"/>
    </source>
</evidence>
<dbReference type="Pfam" id="PF00089">
    <property type="entry name" value="Trypsin"/>
    <property type="match status" value="1"/>
</dbReference>
<dbReference type="GO" id="GO:0004252">
    <property type="term" value="F:serine-type endopeptidase activity"/>
    <property type="evidence" value="ECO:0007669"/>
    <property type="project" value="InterPro"/>
</dbReference>
<dbReference type="PANTHER" id="PTHR24276">
    <property type="entry name" value="POLYSERASE-RELATED"/>
    <property type="match status" value="1"/>
</dbReference>
<keyword evidence="3" id="KW-0378">Hydrolase</keyword>